<dbReference type="InterPro" id="IPR013078">
    <property type="entry name" value="His_Pase_superF_clade-1"/>
</dbReference>
<dbReference type="RefSeq" id="WP_046349025.1">
    <property type="nucleotide sequence ID" value="NZ_BBWU01000045.1"/>
</dbReference>
<protein>
    <submittedName>
        <fullName evidence="1">Putative phosphohistidine phosphatase SixA</fullName>
    </submittedName>
</protein>
<dbReference type="InterPro" id="IPR029033">
    <property type="entry name" value="His_PPase_superfam"/>
</dbReference>
<dbReference type="STRING" id="1219043.SCH01S_45_00730"/>
<gene>
    <name evidence="1" type="ORF">SCH01S_45_00730</name>
</gene>
<dbReference type="Proteomes" id="UP000033202">
    <property type="component" value="Unassembled WGS sequence"/>
</dbReference>
<dbReference type="CDD" id="cd07067">
    <property type="entry name" value="HP_PGM_like"/>
    <property type="match status" value="1"/>
</dbReference>
<dbReference type="AlphaFoldDB" id="A0A0E9MSW9"/>
<keyword evidence="2" id="KW-1185">Reference proteome</keyword>
<accession>A0A0E9MSW9</accession>
<name>A0A0E9MSW9_9SPHN</name>
<sequence>MRTLTLLRHAKSGWDDPVQRDFDRPLNAKGFRGARMMGEHCRREGLAWDHVISSPAVRCIETLDGFWEGYGKTLKPVWDRRVYLASCVHLLDVLNEAPPEAQSLLMCGHNPGMEDLALMLTPDDGDAIRDSVEDKFPTGSIAVLAFEGEWADLAARSARLEKFVRPRDLDPALGPGPG</sequence>
<dbReference type="PANTHER" id="PTHR47623">
    <property type="entry name" value="OS09G0287300 PROTEIN"/>
    <property type="match status" value="1"/>
</dbReference>
<evidence type="ECO:0000313" key="2">
    <source>
        <dbReference type="Proteomes" id="UP000033202"/>
    </source>
</evidence>
<evidence type="ECO:0000313" key="1">
    <source>
        <dbReference type="EMBL" id="GAO40230.1"/>
    </source>
</evidence>
<dbReference type="EMBL" id="BBWU01000045">
    <property type="protein sequence ID" value="GAO40230.1"/>
    <property type="molecule type" value="Genomic_DNA"/>
</dbReference>
<organism evidence="1 2">
    <name type="scientific">Sphingomonas changbaiensis NBRC 104936</name>
    <dbReference type="NCBI Taxonomy" id="1219043"/>
    <lineage>
        <taxon>Bacteria</taxon>
        <taxon>Pseudomonadati</taxon>
        <taxon>Pseudomonadota</taxon>
        <taxon>Alphaproteobacteria</taxon>
        <taxon>Sphingomonadales</taxon>
        <taxon>Sphingomonadaceae</taxon>
        <taxon>Sphingomonas</taxon>
    </lineage>
</organism>
<dbReference type="Pfam" id="PF00300">
    <property type="entry name" value="His_Phos_1"/>
    <property type="match status" value="1"/>
</dbReference>
<dbReference type="OrthoDB" id="9810154at2"/>
<dbReference type="SMART" id="SM00855">
    <property type="entry name" value="PGAM"/>
    <property type="match status" value="1"/>
</dbReference>
<dbReference type="Gene3D" id="3.40.50.1240">
    <property type="entry name" value="Phosphoglycerate mutase-like"/>
    <property type="match status" value="1"/>
</dbReference>
<dbReference type="SUPFAM" id="SSF53254">
    <property type="entry name" value="Phosphoglycerate mutase-like"/>
    <property type="match status" value="1"/>
</dbReference>
<reference evidence="1 2" key="1">
    <citation type="submission" date="2015-04" db="EMBL/GenBank/DDBJ databases">
        <title>Whole genome shotgun sequence of Sphingomonas changbaiensis NBRC 104936.</title>
        <authorList>
            <person name="Katano-Makiyama Y."/>
            <person name="Hosoyama A."/>
            <person name="Hashimoto M."/>
            <person name="Noguchi M."/>
            <person name="Tsuchikane K."/>
            <person name="Ohji S."/>
            <person name="Yamazoe A."/>
            <person name="Ichikawa N."/>
            <person name="Kimura A."/>
            <person name="Fujita N."/>
        </authorList>
    </citation>
    <scope>NUCLEOTIDE SEQUENCE [LARGE SCALE GENOMIC DNA]</scope>
    <source>
        <strain evidence="1 2">NBRC 104936</strain>
    </source>
</reference>
<comment type="caution">
    <text evidence="1">The sequence shown here is derived from an EMBL/GenBank/DDBJ whole genome shotgun (WGS) entry which is preliminary data.</text>
</comment>
<dbReference type="PANTHER" id="PTHR47623:SF1">
    <property type="entry name" value="OS09G0287300 PROTEIN"/>
    <property type="match status" value="1"/>
</dbReference>
<proteinExistence type="predicted"/>